<evidence type="ECO:0000256" key="6">
    <source>
        <dbReference type="ARBA" id="ARBA00023136"/>
    </source>
</evidence>
<evidence type="ECO:0000256" key="3">
    <source>
        <dbReference type="ARBA" id="ARBA00022692"/>
    </source>
</evidence>
<keyword evidence="3 9" id="KW-0812">Transmembrane</keyword>
<evidence type="ECO:0000313" key="10">
    <source>
        <dbReference type="EMBL" id="CAL1580932.1"/>
    </source>
</evidence>
<accession>A0AAV2JZI9</accession>
<name>A0AAV2JZI9_KNICA</name>
<dbReference type="InterPro" id="IPR044890">
    <property type="entry name" value="TMEM14_sf"/>
</dbReference>
<proteinExistence type="inferred from homology"/>
<keyword evidence="6 9" id="KW-0472">Membrane</keyword>
<keyword evidence="11" id="KW-1185">Reference proteome</keyword>
<sequence>MADRVGLCYAALVTVGGLVGFAKAGSVTSLAAGLLFGLLSALGAYLHNTWISLGASGTVAAVMGVRFLGSFKLMPAGFMMVLSLLMVLKILTATTKRL</sequence>
<dbReference type="GO" id="GO:0070453">
    <property type="term" value="P:regulation of heme biosynthetic process"/>
    <property type="evidence" value="ECO:0007669"/>
    <property type="project" value="TreeGrafter"/>
</dbReference>
<dbReference type="EMBL" id="OZ035836">
    <property type="protein sequence ID" value="CAL1580932.1"/>
    <property type="molecule type" value="Genomic_DNA"/>
</dbReference>
<keyword evidence="5" id="KW-0350">Heme biosynthesis</keyword>
<protein>
    <recommendedName>
        <fullName evidence="8">Transmembrane protein 14C</fullName>
    </recommendedName>
</protein>
<dbReference type="InterPro" id="IPR005349">
    <property type="entry name" value="TMEM14"/>
</dbReference>
<organism evidence="10 11">
    <name type="scientific">Knipowitschia caucasica</name>
    <name type="common">Caucasian dwarf goby</name>
    <name type="synonym">Pomatoschistus caucasicus</name>
    <dbReference type="NCBI Taxonomy" id="637954"/>
    <lineage>
        <taxon>Eukaryota</taxon>
        <taxon>Metazoa</taxon>
        <taxon>Chordata</taxon>
        <taxon>Craniata</taxon>
        <taxon>Vertebrata</taxon>
        <taxon>Euteleostomi</taxon>
        <taxon>Actinopterygii</taxon>
        <taxon>Neopterygii</taxon>
        <taxon>Teleostei</taxon>
        <taxon>Neoteleostei</taxon>
        <taxon>Acanthomorphata</taxon>
        <taxon>Gobiaria</taxon>
        <taxon>Gobiiformes</taxon>
        <taxon>Gobioidei</taxon>
        <taxon>Gobiidae</taxon>
        <taxon>Gobiinae</taxon>
        <taxon>Knipowitschia</taxon>
    </lineage>
</organism>
<evidence type="ECO:0000256" key="7">
    <source>
        <dbReference type="ARBA" id="ARBA00037428"/>
    </source>
</evidence>
<dbReference type="Proteomes" id="UP001497482">
    <property type="component" value="Chromosome 14"/>
</dbReference>
<evidence type="ECO:0000256" key="1">
    <source>
        <dbReference type="ARBA" id="ARBA00004141"/>
    </source>
</evidence>
<dbReference type="GO" id="GO:0006783">
    <property type="term" value="P:heme biosynthetic process"/>
    <property type="evidence" value="ECO:0007669"/>
    <property type="project" value="UniProtKB-KW"/>
</dbReference>
<dbReference type="Gene3D" id="1.10.10.1740">
    <property type="entry name" value="Transmembrane protein 14-like"/>
    <property type="match status" value="1"/>
</dbReference>
<keyword evidence="4 9" id="KW-1133">Transmembrane helix</keyword>
<comment type="similarity">
    <text evidence="2">Belongs to the TMEM14 family.</text>
</comment>
<evidence type="ECO:0000256" key="2">
    <source>
        <dbReference type="ARBA" id="ARBA00007590"/>
    </source>
</evidence>
<evidence type="ECO:0000313" key="11">
    <source>
        <dbReference type="Proteomes" id="UP001497482"/>
    </source>
</evidence>
<dbReference type="AlphaFoldDB" id="A0AAV2JZI9"/>
<evidence type="ECO:0000256" key="9">
    <source>
        <dbReference type="SAM" id="Phobius"/>
    </source>
</evidence>
<gene>
    <name evidence="10" type="ORF">KC01_LOCUS11716</name>
</gene>
<evidence type="ECO:0000256" key="4">
    <source>
        <dbReference type="ARBA" id="ARBA00022989"/>
    </source>
</evidence>
<comment type="subcellular location">
    <subcellularLocation>
        <location evidence="1">Membrane</location>
        <topology evidence="1">Multi-pass membrane protein</topology>
    </subcellularLocation>
</comment>
<dbReference type="PANTHER" id="PTHR12668:SF4">
    <property type="entry name" value="TRANSMEMBRANE PROTEIN 14C-RELATED"/>
    <property type="match status" value="1"/>
</dbReference>
<comment type="function">
    <text evidence="7">Required for normal heme biosynthesis.</text>
</comment>
<dbReference type="GO" id="GO:0031966">
    <property type="term" value="C:mitochondrial membrane"/>
    <property type="evidence" value="ECO:0007669"/>
    <property type="project" value="TreeGrafter"/>
</dbReference>
<dbReference type="PANTHER" id="PTHR12668">
    <property type="entry name" value="TRANSMEMBRANE PROTEIN 14, 15"/>
    <property type="match status" value="1"/>
</dbReference>
<evidence type="ECO:0000256" key="8">
    <source>
        <dbReference type="ARBA" id="ARBA00039421"/>
    </source>
</evidence>
<reference evidence="10 11" key="1">
    <citation type="submission" date="2024-04" db="EMBL/GenBank/DDBJ databases">
        <authorList>
            <person name="Waldvogel A.-M."/>
            <person name="Schoenle A."/>
        </authorList>
    </citation>
    <scope>NUCLEOTIDE SEQUENCE [LARGE SCALE GENOMIC DNA]</scope>
</reference>
<evidence type="ECO:0000256" key="5">
    <source>
        <dbReference type="ARBA" id="ARBA00023133"/>
    </source>
</evidence>
<dbReference type="Pfam" id="PF03647">
    <property type="entry name" value="Tmemb_14"/>
    <property type="match status" value="1"/>
</dbReference>
<feature type="transmembrane region" description="Helical" evidence="9">
    <location>
        <begin position="76"/>
        <end position="95"/>
    </location>
</feature>